<evidence type="ECO:0000256" key="1">
    <source>
        <dbReference type="ARBA" id="ARBA00004370"/>
    </source>
</evidence>
<evidence type="ECO:0000259" key="3">
    <source>
        <dbReference type="Pfam" id="PF05433"/>
    </source>
</evidence>
<keyword evidence="2" id="KW-0472">Membrane</keyword>
<dbReference type="RefSeq" id="WP_315650653.1">
    <property type="nucleotide sequence ID" value="NZ_JAVXZY010000004.1"/>
</dbReference>
<organism evidence="4 5">
    <name type="scientific">Roseateles aquae</name>
    <dbReference type="NCBI Taxonomy" id="3077235"/>
    <lineage>
        <taxon>Bacteria</taxon>
        <taxon>Pseudomonadati</taxon>
        <taxon>Pseudomonadota</taxon>
        <taxon>Betaproteobacteria</taxon>
        <taxon>Burkholderiales</taxon>
        <taxon>Sphaerotilaceae</taxon>
        <taxon>Roseateles</taxon>
    </lineage>
</organism>
<evidence type="ECO:0000313" key="4">
    <source>
        <dbReference type="EMBL" id="MDT9000103.1"/>
    </source>
</evidence>
<reference evidence="4" key="1">
    <citation type="submission" date="2023-09" db="EMBL/GenBank/DDBJ databases">
        <title>Paucibacter sp. APW11 Genome sequencing and assembly.</title>
        <authorList>
            <person name="Kim I."/>
        </authorList>
    </citation>
    <scope>NUCLEOTIDE SEQUENCE</scope>
    <source>
        <strain evidence="4">APW11</strain>
    </source>
</reference>
<proteinExistence type="predicted"/>
<sequence>MRFPLSASQSLAAGLAVVVIVGGAYALGRAQSGGALPMSDSQAASLPASAAQSSAKKAAAPAFKASGDARLCDECARVVEVRQEERKGKASGLGAVGGAVIGGLLGNQIGGGTGKKLATVGGAVAGGYAGNEMEKRSKSHHVWIVRLSHTDGSTQTLEREHDPQLRVGDVVLVRDGQLQRQP</sequence>
<dbReference type="Proteomes" id="UP001246372">
    <property type="component" value="Unassembled WGS sequence"/>
</dbReference>
<dbReference type="PANTHER" id="PTHR35603">
    <property type="match status" value="1"/>
</dbReference>
<accession>A0ABU3PDA3</accession>
<gene>
    <name evidence="4" type="ORF">RQP53_12575</name>
</gene>
<comment type="caution">
    <text evidence="4">The sequence shown here is derived from an EMBL/GenBank/DDBJ whole genome shotgun (WGS) entry which is preliminary data.</text>
</comment>
<dbReference type="Pfam" id="PF05433">
    <property type="entry name" value="Rick_17kDa_Anti"/>
    <property type="match status" value="1"/>
</dbReference>
<dbReference type="InterPro" id="IPR051407">
    <property type="entry name" value="Bact_OM_lipoprot/Surf_antigen"/>
</dbReference>
<comment type="subcellular location">
    <subcellularLocation>
        <location evidence="1">Membrane</location>
    </subcellularLocation>
</comment>
<name>A0ABU3PDA3_9BURK</name>
<dbReference type="EMBL" id="JAVXZY010000004">
    <property type="protein sequence ID" value="MDT9000103.1"/>
    <property type="molecule type" value="Genomic_DNA"/>
</dbReference>
<feature type="domain" description="Glycine zipper 2TM" evidence="3">
    <location>
        <begin position="93"/>
        <end position="134"/>
    </location>
</feature>
<evidence type="ECO:0000313" key="5">
    <source>
        <dbReference type="Proteomes" id="UP001246372"/>
    </source>
</evidence>
<evidence type="ECO:0000256" key="2">
    <source>
        <dbReference type="ARBA" id="ARBA00023136"/>
    </source>
</evidence>
<protein>
    <submittedName>
        <fullName evidence="4">Glycine zipper 2TM domain-containing protein</fullName>
    </submittedName>
</protein>
<keyword evidence="5" id="KW-1185">Reference proteome</keyword>
<dbReference type="PANTHER" id="PTHR35603:SF2">
    <property type="entry name" value="OUTER MEMBRANE LIPOPROTEIN"/>
    <property type="match status" value="1"/>
</dbReference>
<dbReference type="InterPro" id="IPR008816">
    <property type="entry name" value="Gly_zipper_2TM_dom"/>
</dbReference>